<dbReference type="Pfam" id="PF02450">
    <property type="entry name" value="LCAT"/>
    <property type="match status" value="1"/>
</dbReference>
<dbReference type="AlphaFoldDB" id="A0A1F6DJK8"/>
<dbReference type="GO" id="GO:0006629">
    <property type="term" value="P:lipid metabolic process"/>
    <property type="evidence" value="ECO:0007669"/>
    <property type="project" value="InterPro"/>
</dbReference>
<feature type="signal peptide" evidence="1">
    <location>
        <begin position="1"/>
        <end position="29"/>
    </location>
</feature>
<comment type="caution">
    <text evidence="3">The sequence shown here is derived from an EMBL/GenBank/DDBJ whole genome shotgun (WGS) entry which is preliminary data.</text>
</comment>
<dbReference type="SUPFAM" id="SSF53474">
    <property type="entry name" value="alpha/beta-Hydrolases"/>
    <property type="match status" value="1"/>
</dbReference>
<feature type="chain" id="PRO_5009523935" description="MBG domain-containing protein" evidence="1">
    <location>
        <begin position="30"/>
        <end position="1067"/>
    </location>
</feature>
<dbReference type="Pfam" id="PF18676">
    <property type="entry name" value="MBG_2"/>
    <property type="match status" value="1"/>
</dbReference>
<evidence type="ECO:0000313" key="4">
    <source>
        <dbReference type="Proteomes" id="UP000178532"/>
    </source>
</evidence>
<evidence type="ECO:0000256" key="1">
    <source>
        <dbReference type="SAM" id="SignalP"/>
    </source>
</evidence>
<dbReference type="Proteomes" id="UP000178532">
    <property type="component" value="Unassembled WGS sequence"/>
</dbReference>
<dbReference type="EMBL" id="MFLI01000019">
    <property type="protein sequence ID" value="OGG61576.1"/>
    <property type="molecule type" value="Genomic_DNA"/>
</dbReference>
<dbReference type="InterPro" id="IPR029058">
    <property type="entry name" value="AB_hydrolase_fold"/>
</dbReference>
<evidence type="ECO:0000259" key="2">
    <source>
        <dbReference type="Pfam" id="PF18676"/>
    </source>
</evidence>
<proteinExistence type="predicted"/>
<dbReference type="InterPro" id="IPR003386">
    <property type="entry name" value="LACT/PDAT_acylTrfase"/>
</dbReference>
<organism evidence="3 4">
    <name type="scientific">Candidatus Kaiserbacteria bacterium RIFCSPHIGHO2_02_FULL_54_22</name>
    <dbReference type="NCBI Taxonomy" id="1798495"/>
    <lineage>
        <taxon>Bacteria</taxon>
        <taxon>Candidatus Kaiseribacteriota</taxon>
    </lineage>
</organism>
<dbReference type="PANTHER" id="PTHR11440">
    <property type="entry name" value="LECITHIN-CHOLESTEROL ACYLTRANSFERASE-RELATED"/>
    <property type="match status" value="1"/>
</dbReference>
<dbReference type="GO" id="GO:0008374">
    <property type="term" value="F:O-acyltransferase activity"/>
    <property type="evidence" value="ECO:0007669"/>
    <property type="project" value="InterPro"/>
</dbReference>
<dbReference type="NCBIfam" id="NF038114">
    <property type="entry name" value="rightmost"/>
    <property type="match status" value="1"/>
</dbReference>
<protein>
    <recommendedName>
        <fullName evidence="2">MBG domain-containing protein</fullName>
    </recommendedName>
</protein>
<accession>A0A1F6DJK8</accession>
<reference evidence="3 4" key="1">
    <citation type="journal article" date="2016" name="Nat. Commun.">
        <title>Thousands of microbial genomes shed light on interconnected biogeochemical processes in an aquifer system.</title>
        <authorList>
            <person name="Anantharaman K."/>
            <person name="Brown C.T."/>
            <person name="Hug L.A."/>
            <person name="Sharon I."/>
            <person name="Castelle C.J."/>
            <person name="Probst A.J."/>
            <person name="Thomas B.C."/>
            <person name="Singh A."/>
            <person name="Wilkins M.J."/>
            <person name="Karaoz U."/>
            <person name="Brodie E.L."/>
            <person name="Williams K.H."/>
            <person name="Hubbard S.S."/>
            <person name="Banfield J.F."/>
        </authorList>
    </citation>
    <scope>NUCLEOTIDE SEQUENCE [LARGE SCALE GENOMIC DNA]</scope>
</reference>
<dbReference type="InterPro" id="IPR041286">
    <property type="entry name" value="MBG_2"/>
</dbReference>
<sequence length="1067" mass="115384">MPVRRLITLPFAIVAGGFLFFSAVSQTHAAVPEPFIYRADFIGTLAIPNAPYNTRQTAFKAGDDFVFRVLVHSDYNPPPELLADLSSLGYSDAATTTARWAGYDARYPATYWYNFGFLTIGADISDGVKEIPLIATDTPGNIHASTTKIIVDNVLPTVTLNNLTFPDAPNDLVNLTISGSVDGTGSVVRAGKLAIELFDALGRFIGAGYTSIRYRPDIATLNTVFDTPGTFTDIPLLYFGTTNLSDPNIALLKFTLYVYDQAGNTTSSSITVPVPRELPDPCATPGAACASNVLFLPGLEASRLYRPDWQGGEEKLWEPGGDADALQIAMTTTGSSARSDIYTRDVIDNAYYTPVKGDVYKSFLEQLETMKSDDTIADYAVTPYDWRLTLDEILDNGAQLSGGRLYYSGPLGATSTPYIIQELRRLARNSKTGKVTIVAHSNGGLLAKALTDKLGAEASPLIDKIIFVAVPQAGTPQAVGAILHGFEQSLPVKPLSLFGMTEATARELARNMPSVYNLLPSANYFTYVDDPVITISADPLLAPWRTAYGGVIHSGESLHAFLVDQSRVTLPVSDPLVSPTVGNETLLNDSETLHNTQDSWMPPAGIALTEIAGWGMETLKTIKYYQGIKSTCTLHNSSDGKCLSMVSIPILQYKPETILDGDGTVVVPSALWTPGVQKYWIDLLDYDSLVTIERKHADILEVPQLRTLIQNIITNIDTGSLPKFIYTTTPPTETDGTRLRFTLHSPLTLNLYDDLGNHTGFSTTTNSLEENIPGSTYLSFGEVQYISVPASTNSHLIMDGYEDGSFTFDIEETQGDTVLATTVFSGIPSFENTKVTMDIPQDGGIEGASDLRMDVQGDGTVDVKLEPKPGGVVVLLMPLTVTAEDKKITLGEPTPPLTFSITDALHNAVADGDTTGAPDCTTTATVTSPAGKYPITCSVGTLSSERYEFTEFVSGTLVVNYRWDGFLQPINDTAHQVEQSMSIFKAGSTVPVKFQLKDVNGTPVQAATAPLWLAPQTGMSDGVYKWDSAAQQYVYNWNTKGFAVGSWYKISAQLDDGNIYSVTIGLR</sequence>
<dbReference type="Gene3D" id="3.40.50.1820">
    <property type="entry name" value="alpha/beta hydrolase"/>
    <property type="match status" value="1"/>
</dbReference>
<gene>
    <name evidence="3" type="ORF">A3C19_00930</name>
</gene>
<evidence type="ECO:0000313" key="3">
    <source>
        <dbReference type="EMBL" id="OGG61576.1"/>
    </source>
</evidence>
<feature type="domain" description="MBG" evidence="2">
    <location>
        <begin position="879"/>
        <end position="957"/>
    </location>
</feature>
<dbReference type="STRING" id="1798495.A3C19_00930"/>
<name>A0A1F6DJK8_9BACT</name>
<keyword evidence="1" id="KW-0732">Signal</keyword>